<gene>
    <name evidence="9" type="ORF">IQ10_00019</name>
</gene>
<dbReference type="EMBL" id="VLKZ01000001">
    <property type="protein sequence ID" value="TWI59604.1"/>
    <property type="molecule type" value="Genomic_DNA"/>
</dbReference>
<evidence type="ECO:0000259" key="8">
    <source>
        <dbReference type="Pfam" id="PF00266"/>
    </source>
</evidence>
<dbReference type="PANTHER" id="PTHR43586">
    <property type="entry name" value="CYSTEINE DESULFURASE"/>
    <property type="match status" value="1"/>
</dbReference>
<dbReference type="PANTHER" id="PTHR43586:SF4">
    <property type="entry name" value="ISOPENICILLIN N EPIMERASE"/>
    <property type="match status" value="1"/>
</dbReference>
<dbReference type="InterPro" id="IPR015424">
    <property type="entry name" value="PyrdxlP-dep_Trfase"/>
</dbReference>
<comment type="caution">
    <text evidence="9">The sequence shown here is derived from an EMBL/GenBank/DDBJ whole genome shotgun (WGS) entry which is preliminary data.</text>
</comment>
<evidence type="ECO:0000256" key="1">
    <source>
        <dbReference type="ARBA" id="ARBA00001933"/>
    </source>
</evidence>
<feature type="domain" description="Aminotransferase class V" evidence="8">
    <location>
        <begin position="2"/>
        <end position="371"/>
    </location>
</feature>
<dbReference type="OrthoDB" id="9804366at2"/>
<evidence type="ECO:0000256" key="7">
    <source>
        <dbReference type="RuleBase" id="RU004504"/>
    </source>
</evidence>
<evidence type="ECO:0000256" key="5">
    <source>
        <dbReference type="ARBA" id="ARBA00022898"/>
    </source>
</evidence>
<dbReference type="CDD" id="cd06453">
    <property type="entry name" value="SufS_like"/>
    <property type="match status" value="1"/>
</dbReference>
<dbReference type="PROSITE" id="PS00595">
    <property type="entry name" value="AA_TRANSFER_CLASS_5"/>
    <property type="match status" value="1"/>
</dbReference>
<dbReference type="InterPro" id="IPR015421">
    <property type="entry name" value="PyrdxlP-dep_Trfase_major"/>
</dbReference>
<dbReference type="InterPro" id="IPR016454">
    <property type="entry name" value="Cysteine_dSase"/>
</dbReference>
<comment type="similarity">
    <text evidence="2">Belongs to the class-V pyridoxal-phosphate-dependent aminotransferase family. Csd subfamily.</text>
</comment>
<dbReference type="EC" id="2.8.1.7" evidence="3"/>
<evidence type="ECO:0000256" key="2">
    <source>
        <dbReference type="ARBA" id="ARBA00010447"/>
    </source>
</evidence>
<dbReference type="SUPFAM" id="SSF53383">
    <property type="entry name" value="PLP-dependent transferases"/>
    <property type="match status" value="1"/>
</dbReference>
<dbReference type="AlphaFoldDB" id="A0A562QS88"/>
<protein>
    <recommendedName>
        <fullName evidence="3">cysteine desulfurase</fullName>
        <ecNumber evidence="3">2.8.1.7</ecNumber>
    </recommendedName>
</protein>
<sequence>MIYFDHAASSFPKPKAVGEAMIEAVNSYGANPGRGGHALAERARTVVEETRKKIAEVFGAPGSKHVWFYQNATMALNQALLGFPFETNDHVVTTMVEHNSILRPLEKLREEKGIRITYVQPNKEGVMTAESFEAACTEKTRMFAVTHASNVTGVVAPIRELTQIAKQKGIVVLLDASQTAGTLPIHMETDGIDLLAFAGHKSLLGPQGTGVLISQNDYQLIPLLVGGTGSYSELPHQPTVWPDRYEAGTLNTPGIAGLSAGIDEVVAMGVETIYTHEQQLMTLFLEEVKSIEGLTCYGPKDLSKRVAVVPFQLSGIGSHELAIILDEHYQIAVRAGLHCAPKTHQSLNTSDTGLVRVSFGPFNTTEEVKSLVQALKEIQQAFE</sequence>
<dbReference type="GO" id="GO:0030170">
    <property type="term" value="F:pyridoxal phosphate binding"/>
    <property type="evidence" value="ECO:0007669"/>
    <property type="project" value="InterPro"/>
</dbReference>
<dbReference type="InterPro" id="IPR010970">
    <property type="entry name" value="Cys_dSase_SufS"/>
</dbReference>
<dbReference type="PIRSF" id="PIRSF005572">
    <property type="entry name" value="NifS"/>
    <property type="match status" value="1"/>
</dbReference>
<evidence type="ECO:0000256" key="4">
    <source>
        <dbReference type="ARBA" id="ARBA00022679"/>
    </source>
</evidence>
<evidence type="ECO:0000256" key="3">
    <source>
        <dbReference type="ARBA" id="ARBA00012239"/>
    </source>
</evidence>
<evidence type="ECO:0000313" key="10">
    <source>
        <dbReference type="Proteomes" id="UP000315711"/>
    </source>
</evidence>
<dbReference type="InterPro" id="IPR010969">
    <property type="entry name" value="Cys_dSase-rel_unknwn_funct"/>
</dbReference>
<proteinExistence type="inferred from homology"/>
<accession>A0A562QS88</accession>
<keyword evidence="10" id="KW-1185">Reference proteome</keyword>
<organism evidence="9 10">
    <name type="scientific">Halalkalibacter nanhaiisediminis</name>
    <dbReference type="NCBI Taxonomy" id="688079"/>
    <lineage>
        <taxon>Bacteria</taxon>
        <taxon>Bacillati</taxon>
        <taxon>Bacillota</taxon>
        <taxon>Bacilli</taxon>
        <taxon>Bacillales</taxon>
        <taxon>Bacillaceae</taxon>
        <taxon>Halalkalibacter</taxon>
    </lineage>
</organism>
<dbReference type="NCBIfam" id="TIGR01977">
    <property type="entry name" value="am_tr_V_EF2568"/>
    <property type="match status" value="1"/>
</dbReference>
<reference evidence="9 10" key="1">
    <citation type="journal article" date="2015" name="Stand. Genomic Sci.">
        <title>Genomic Encyclopedia of Bacterial and Archaeal Type Strains, Phase III: the genomes of soil and plant-associated and newly described type strains.</title>
        <authorList>
            <person name="Whitman W.B."/>
            <person name="Woyke T."/>
            <person name="Klenk H.P."/>
            <person name="Zhou Y."/>
            <person name="Lilburn T.G."/>
            <person name="Beck B.J."/>
            <person name="De Vos P."/>
            <person name="Vandamme P."/>
            <person name="Eisen J.A."/>
            <person name="Garrity G."/>
            <person name="Hugenholtz P."/>
            <person name="Kyrpides N.C."/>
        </authorList>
    </citation>
    <scope>NUCLEOTIDE SEQUENCE [LARGE SCALE GENOMIC DNA]</scope>
    <source>
        <strain evidence="9 10">CGMCC 1.10116</strain>
    </source>
</reference>
<comment type="cofactor">
    <cofactor evidence="1 7">
        <name>pyridoxal 5'-phosphate</name>
        <dbReference type="ChEBI" id="CHEBI:597326"/>
    </cofactor>
</comment>
<dbReference type="GO" id="GO:0031071">
    <property type="term" value="F:cysteine desulfurase activity"/>
    <property type="evidence" value="ECO:0007669"/>
    <property type="project" value="UniProtKB-EC"/>
</dbReference>
<dbReference type="Gene3D" id="3.40.640.10">
    <property type="entry name" value="Type I PLP-dependent aspartate aminotransferase-like (Major domain)"/>
    <property type="match status" value="1"/>
</dbReference>
<evidence type="ECO:0000313" key="9">
    <source>
        <dbReference type="EMBL" id="TWI59604.1"/>
    </source>
</evidence>
<comment type="catalytic activity">
    <reaction evidence="6">
        <text>(sulfur carrier)-H + L-cysteine = (sulfur carrier)-SH + L-alanine</text>
        <dbReference type="Rhea" id="RHEA:43892"/>
        <dbReference type="Rhea" id="RHEA-COMP:14737"/>
        <dbReference type="Rhea" id="RHEA-COMP:14739"/>
        <dbReference type="ChEBI" id="CHEBI:29917"/>
        <dbReference type="ChEBI" id="CHEBI:35235"/>
        <dbReference type="ChEBI" id="CHEBI:57972"/>
        <dbReference type="ChEBI" id="CHEBI:64428"/>
        <dbReference type="EC" id="2.8.1.7"/>
    </reaction>
</comment>
<dbReference type="Proteomes" id="UP000315711">
    <property type="component" value="Unassembled WGS sequence"/>
</dbReference>
<dbReference type="Pfam" id="PF00266">
    <property type="entry name" value="Aminotran_5"/>
    <property type="match status" value="1"/>
</dbReference>
<dbReference type="RefSeq" id="WP_144448455.1">
    <property type="nucleotide sequence ID" value="NZ_VLKZ01000001.1"/>
</dbReference>
<dbReference type="GO" id="GO:0006534">
    <property type="term" value="P:cysteine metabolic process"/>
    <property type="evidence" value="ECO:0007669"/>
    <property type="project" value="InterPro"/>
</dbReference>
<keyword evidence="5" id="KW-0663">Pyridoxal phosphate</keyword>
<name>A0A562QS88_9BACI</name>
<dbReference type="InterPro" id="IPR000192">
    <property type="entry name" value="Aminotrans_V_dom"/>
</dbReference>
<dbReference type="InterPro" id="IPR020578">
    <property type="entry name" value="Aminotrans_V_PyrdxlP_BS"/>
</dbReference>
<keyword evidence="4" id="KW-0808">Transferase</keyword>
<dbReference type="Gene3D" id="3.90.1150.10">
    <property type="entry name" value="Aspartate Aminotransferase, domain 1"/>
    <property type="match status" value="1"/>
</dbReference>
<dbReference type="InterPro" id="IPR015422">
    <property type="entry name" value="PyrdxlP-dep_Trfase_small"/>
</dbReference>
<evidence type="ECO:0000256" key="6">
    <source>
        <dbReference type="ARBA" id="ARBA00050776"/>
    </source>
</evidence>